<feature type="transmembrane region" description="Helical" evidence="10">
    <location>
        <begin position="395"/>
        <end position="417"/>
    </location>
</feature>
<feature type="transmembrane region" description="Helical" evidence="10">
    <location>
        <begin position="95"/>
        <end position="113"/>
    </location>
</feature>
<evidence type="ECO:0000256" key="3">
    <source>
        <dbReference type="ARBA" id="ARBA00022449"/>
    </source>
</evidence>
<dbReference type="NCBIfam" id="TIGR00797">
    <property type="entry name" value="matE"/>
    <property type="match status" value="1"/>
</dbReference>
<dbReference type="PIRSF" id="PIRSF006603">
    <property type="entry name" value="DinF"/>
    <property type="match status" value="1"/>
</dbReference>
<feature type="transmembrane region" description="Helical" evidence="10">
    <location>
        <begin position="423"/>
        <end position="445"/>
    </location>
</feature>
<name>A3SMW9_ROSNI</name>
<comment type="caution">
    <text evidence="11">The sequence shown here is derived from an EMBL/GenBank/DDBJ whole genome shotgun (WGS) entry which is preliminary data.</text>
</comment>
<gene>
    <name evidence="11" type="ORF">ISM_13125</name>
</gene>
<evidence type="ECO:0000256" key="10">
    <source>
        <dbReference type="SAM" id="Phobius"/>
    </source>
</evidence>
<dbReference type="STRING" id="89187.ISM_13125"/>
<dbReference type="RefSeq" id="WP_009814634.1">
    <property type="nucleotide sequence ID" value="NZ_CH724156.1"/>
</dbReference>
<feature type="transmembrane region" description="Helical" evidence="10">
    <location>
        <begin position="318"/>
        <end position="336"/>
    </location>
</feature>
<dbReference type="PANTHER" id="PTHR43298">
    <property type="entry name" value="MULTIDRUG RESISTANCE PROTEIN NORM-RELATED"/>
    <property type="match status" value="1"/>
</dbReference>
<dbReference type="InterPro" id="IPR002528">
    <property type="entry name" value="MATE_fam"/>
</dbReference>
<dbReference type="OrthoDB" id="9780160at2"/>
<dbReference type="EMBL" id="AALY01000002">
    <property type="protein sequence ID" value="EAP75809.1"/>
    <property type="molecule type" value="Genomic_DNA"/>
</dbReference>
<feature type="transmembrane region" description="Helical" evidence="10">
    <location>
        <begin position="163"/>
        <end position="185"/>
    </location>
</feature>
<dbReference type="HOGENOM" id="CLU_012893_6_3_5"/>
<evidence type="ECO:0000256" key="9">
    <source>
        <dbReference type="ARBA" id="ARBA00031636"/>
    </source>
</evidence>
<evidence type="ECO:0000313" key="11">
    <source>
        <dbReference type="EMBL" id="EAP75809.1"/>
    </source>
</evidence>
<keyword evidence="8 10" id="KW-0472">Membrane</keyword>
<dbReference type="GO" id="GO:0042910">
    <property type="term" value="F:xenobiotic transmembrane transporter activity"/>
    <property type="evidence" value="ECO:0007669"/>
    <property type="project" value="InterPro"/>
</dbReference>
<feature type="transmembrane region" description="Helical" evidence="10">
    <location>
        <begin position="240"/>
        <end position="267"/>
    </location>
</feature>
<dbReference type="eggNOG" id="COG0534">
    <property type="taxonomic scope" value="Bacteria"/>
</dbReference>
<dbReference type="Pfam" id="PF01554">
    <property type="entry name" value="MatE"/>
    <property type="match status" value="2"/>
</dbReference>
<evidence type="ECO:0000256" key="5">
    <source>
        <dbReference type="ARBA" id="ARBA00022692"/>
    </source>
</evidence>
<dbReference type="GO" id="GO:0006811">
    <property type="term" value="P:monoatomic ion transport"/>
    <property type="evidence" value="ECO:0007669"/>
    <property type="project" value="UniProtKB-KW"/>
</dbReference>
<accession>A3SMW9</accession>
<keyword evidence="6 10" id="KW-1133">Transmembrane helix</keyword>
<protein>
    <recommendedName>
        <fullName evidence="9">Multidrug-efflux transporter</fullName>
    </recommendedName>
</protein>
<feature type="transmembrane region" description="Helical" evidence="10">
    <location>
        <begin position="53"/>
        <end position="74"/>
    </location>
</feature>
<evidence type="ECO:0000256" key="4">
    <source>
        <dbReference type="ARBA" id="ARBA00022475"/>
    </source>
</evidence>
<evidence type="ECO:0000256" key="6">
    <source>
        <dbReference type="ARBA" id="ARBA00022989"/>
    </source>
</evidence>
<keyword evidence="2" id="KW-0813">Transport</keyword>
<organism evidence="11 12">
    <name type="scientific">Roseovarius nubinhibens (strain ATCC BAA-591 / DSM 15170 / ISM)</name>
    <dbReference type="NCBI Taxonomy" id="89187"/>
    <lineage>
        <taxon>Bacteria</taxon>
        <taxon>Pseudomonadati</taxon>
        <taxon>Pseudomonadota</taxon>
        <taxon>Alphaproteobacteria</taxon>
        <taxon>Rhodobacterales</taxon>
        <taxon>Roseobacteraceae</taxon>
        <taxon>Roseovarius</taxon>
    </lineage>
</organism>
<comment type="subcellular location">
    <subcellularLocation>
        <location evidence="1">Cell inner membrane</location>
        <topology evidence="1">Multi-pass membrane protein</topology>
    </subcellularLocation>
</comment>
<keyword evidence="5 10" id="KW-0812">Transmembrane</keyword>
<dbReference type="GO" id="GO:0015297">
    <property type="term" value="F:antiporter activity"/>
    <property type="evidence" value="ECO:0007669"/>
    <property type="project" value="UniProtKB-KW"/>
</dbReference>
<dbReference type="GO" id="GO:0005886">
    <property type="term" value="C:plasma membrane"/>
    <property type="evidence" value="ECO:0007669"/>
    <property type="project" value="UniProtKB-SubCell"/>
</dbReference>
<keyword evidence="3" id="KW-0050">Antiport</keyword>
<dbReference type="AlphaFoldDB" id="A3SMW9"/>
<proteinExistence type="predicted"/>
<feature type="transmembrane region" description="Helical" evidence="10">
    <location>
        <begin position="197"/>
        <end position="219"/>
    </location>
</feature>
<dbReference type="CDD" id="cd13131">
    <property type="entry name" value="MATE_NorM_like"/>
    <property type="match status" value="1"/>
</dbReference>
<reference evidence="11 12" key="1">
    <citation type="submission" date="2005-12" db="EMBL/GenBank/DDBJ databases">
        <authorList>
            <person name="Moran M.A."/>
            <person name="Ferriera S."/>
            <person name="Johnson J."/>
            <person name="Kravitz S."/>
            <person name="Halpern A."/>
            <person name="Remington K."/>
            <person name="Beeson K."/>
            <person name="Tran B."/>
            <person name="Rogers Y.-H."/>
            <person name="Friedman R."/>
            <person name="Venter J.C."/>
        </authorList>
    </citation>
    <scope>NUCLEOTIDE SEQUENCE [LARGE SCALE GENOMIC DNA]</scope>
    <source>
        <strain evidence="12">ATCC BAA-591 / DSM 15170 / ISM</strain>
    </source>
</reference>
<feature type="transmembrane region" description="Helical" evidence="10">
    <location>
        <begin position="133"/>
        <end position="151"/>
    </location>
</feature>
<keyword evidence="7" id="KW-0406">Ion transport</keyword>
<sequence length="453" mass="47370">MSQIETLSDRDHAAQVLRLGLPLVGSHLAQIAIHLTDSVMLGRYSVEALAGQALGSTMFFVIFIVGSGFALAVMPMVARAHASHEPLQVRRVTRMGLWISMAYAAVLIPVLYMSESILRAIGQTDAVASVAGAYLRLAGWGLIPALLVMVIKSYLSALERTQIVLWVTLAAVALNIAINWLLIFGNLGFPELGVRGAAVASVMVAAASALALMLFAAGMQAGHDLFGRFWRPDWAALRDVARIGAPIGLTNLMESGLFAAATVMMGWLGTVQLAAHGIVLQISAVTFMVHVGLSNAATIRAGQALGRRDGPGLRRGGLVALVLSGVAALGAVALFLSLPQQLVGLFLGSDVPDRGAVLAAGVVLMFGAALFQVVDGAQIMALGLLRGVQDTVVPLVLAVICYWGVGISASYVLGFVFDFGGLGVWLGLALGLLLAACFLLLRFFLYSGRGVSA</sequence>
<evidence type="ECO:0000256" key="2">
    <source>
        <dbReference type="ARBA" id="ARBA00022448"/>
    </source>
</evidence>
<evidence type="ECO:0000256" key="1">
    <source>
        <dbReference type="ARBA" id="ARBA00004429"/>
    </source>
</evidence>
<feature type="transmembrane region" description="Helical" evidence="10">
    <location>
        <begin position="273"/>
        <end position="297"/>
    </location>
</feature>
<keyword evidence="4" id="KW-1003">Cell membrane</keyword>
<dbReference type="InterPro" id="IPR048279">
    <property type="entry name" value="MdtK-like"/>
</dbReference>
<dbReference type="InterPro" id="IPR050222">
    <property type="entry name" value="MATE_MdtK"/>
</dbReference>
<dbReference type="Proteomes" id="UP000005954">
    <property type="component" value="Unassembled WGS sequence"/>
</dbReference>
<evidence type="ECO:0000256" key="8">
    <source>
        <dbReference type="ARBA" id="ARBA00023136"/>
    </source>
</evidence>
<evidence type="ECO:0000256" key="7">
    <source>
        <dbReference type="ARBA" id="ARBA00023065"/>
    </source>
</evidence>
<feature type="transmembrane region" description="Helical" evidence="10">
    <location>
        <begin position="356"/>
        <end position="374"/>
    </location>
</feature>
<dbReference type="PANTHER" id="PTHR43298:SF2">
    <property type="entry name" value="FMN_FAD EXPORTER YEEO-RELATED"/>
    <property type="match status" value="1"/>
</dbReference>
<evidence type="ECO:0000313" key="12">
    <source>
        <dbReference type="Proteomes" id="UP000005954"/>
    </source>
</evidence>
<keyword evidence="12" id="KW-1185">Reference proteome</keyword>